<organism evidence="1 2">
    <name type="scientific">Microbacterium endophyticum</name>
    <dbReference type="NCBI Taxonomy" id="1526412"/>
    <lineage>
        <taxon>Bacteria</taxon>
        <taxon>Bacillati</taxon>
        <taxon>Actinomycetota</taxon>
        <taxon>Actinomycetes</taxon>
        <taxon>Micrococcales</taxon>
        <taxon>Microbacteriaceae</taxon>
        <taxon>Microbacterium</taxon>
    </lineage>
</organism>
<dbReference type="EMBL" id="JACHWQ010000001">
    <property type="protein sequence ID" value="MBB2974480.1"/>
    <property type="molecule type" value="Genomic_DNA"/>
</dbReference>
<name>A0A7W4V1C3_9MICO</name>
<comment type="caution">
    <text evidence="1">The sequence shown here is derived from an EMBL/GenBank/DDBJ whole genome shotgun (WGS) entry which is preliminary data.</text>
</comment>
<protein>
    <submittedName>
        <fullName evidence="1">Uncharacterized protein</fullName>
    </submittedName>
</protein>
<keyword evidence="2" id="KW-1185">Reference proteome</keyword>
<sequence>MSNFTFGKLSVTVVRVETSADLPSIAAQMARKPPSYEGLVPGWGTPWDDEDGLGNFTGPPPTGAPVVDPEAAEWPSRVIGRLYYWTPDRTARRFVQSDQPGAAQRLRACDFLISTLAEGSLMVAMSSRNRAEQDRTFEPALRSLIQSVDSQAQIQMDTSPIDLNDPDIYMWMLNRLGSNPHLGQGLELLSVREITSRDPLARGANLSQGVDLTRRELQALITNDSIEFGPAKVVLHHEETDATFDFEVFIDGGFTVHTTETHYRESMARSAVGWRAVADLSYRVIPALRDAYRADNELWKDVDRRDFIAQCLVGLRGTAVNTDLIVCDHCGERVHA</sequence>
<reference evidence="1 2" key="1">
    <citation type="submission" date="2020-08" db="EMBL/GenBank/DDBJ databases">
        <title>Sequencing the genomes of 1000 actinobacteria strains.</title>
        <authorList>
            <person name="Klenk H.-P."/>
        </authorList>
    </citation>
    <scope>NUCLEOTIDE SEQUENCE [LARGE SCALE GENOMIC DNA]</scope>
    <source>
        <strain evidence="1 2">DSM 27099</strain>
    </source>
</reference>
<proteinExistence type="predicted"/>
<dbReference type="RefSeq" id="WP_165142927.1">
    <property type="nucleotide sequence ID" value="NZ_CP049255.1"/>
</dbReference>
<dbReference type="AlphaFoldDB" id="A0A7W4V1C3"/>
<accession>A0A7W4V1C3</accession>
<dbReference type="Proteomes" id="UP000529310">
    <property type="component" value="Unassembled WGS sequence"/>
</dbReference>
<evidence type="ECO:0000313" key="2">
    <source>
        <dbReference type="Proteomes" id="UP000529310"/>
    </source>
</evidence>
<gene>
    <name evidence="1" type="ORF">FHX49_000021</name>
</gene>
<evidence type="ECO:0000313" key="1">
    <source>
        <dbReference type="EMBL" id="MBB2974480.1"/>
    </source>
</evidence>